<organism evidence="2 3">
    <name type="scientific">Mytilus edulis</name>
    <name type="common">Blue mussel</name>
    <dbReference type="NCBI Taxonomy" id="6550"/>
    <lineage>
        <taxon>Eukaryota</taxon>
        <taxon>Metazoa</taxon>
        <taxon>Spiralia</taxon>
        <taxon>Lophotrochozoa</taxon>
        <taxon>Mollusca</taxon>
        <taxon>Bivalvia</taxon>
        <taxon>Autobranchia</taxon>
        <taxon>Pteriomorphia</taxon>
        <taxon>Mytilida</taxon>
        <taxon>Mytiloidea</taxon>
        <taxon>Mytilidae</taxon>
        <taxon>Mytilinae</taxon>
        <taxon>Mytilus</taxon>
    </lineage>
</organism>
<dbReference type="Gene3D" id="3.30.710.10">
    <property type="entry name" value="Potassium Channel Kv1.1, Chain A"/>
    <property type="match status" value="1"/>
</dbReference>
<dbReference type="OrthoDB" id="6161449at2759"/>
<dbReference type="PANTHER" id="PTHR22744">
    <property type="entry name" value="HELIX LOOP HELIX PROTEIN 21-RELATED"/>
    <property type="match status" value="1"/>
</dbReference>
<evidence type="ECO:0000313" key="2">
    <source>
        <dbReference type="EMBL" id="CAG2226399.1"/>
    </source>
</evidence>
<gene>
    <name evidence="2" type="ORF">MEDL_39515</name>
</gene>
<dbReference type="PANTHER" id="PTHR22744:SF17">
    <property type="entry name" value="BTB DOMAIN-CONTAINING PROTEIN"/>
    <property type="match status" value="1"/>
</dbReference>
<dbReference type="EMBL" id="CAJPWZ010001900">
    <property type="protein sequence ID" value="CAG2226399.1"/>
    <property type="molecule type" value="Genomic_DNA"/>
</dbReference>
<proteinExistence type="predicted"/>
<sequence length="251" mass="28932">MDLRPRMKLSDTESLRPRAQVEENSPRSAGGLHSVDVIEDEDKPKQVDPLEELTTHERDLASPFSKQNVALVFVTDRKKKYLYPGKTQSFCSFLRYLSPGFDDEFSDDTVHDMLALADEYQTDDLKKRIEKFLVTSALSKSDAITSEQIILDIIEAEMYKLSEYLNVSIAIASRKKIISLTKSHKFEEISHKTQRKISFKRCKDIDKIFNKAVKVSHRFKQYQENKNIFPFGLGSTAPKQYEIDIKMLANI</sequence>
<name>A0A8S3TBB6_MYTED</name>
<comment type="caution">
    <text evidence="2">The sequence shown here is derived from an EMBL/GenBank/DDBJ whole genome shotgun (WGS) entry which is preliminary data.</text>
</comment>
<feature type="region of interest" description="Disordered" evidence="1">
    <location>
        <begin position="1"/>
        <end position="45"/>
    </location>
</feature>
<keyword evidence="3" id="KW-1185">Reference proteome</keyword>
<dbReference type="Proteomes" id="UP000683360">
    <property type="component" value="Unassembled WGS sequence"/>
</dbReference>
<dbReference type="AlphaFoldDB" id="A0A8S3TBB6"/>
<evidence type="ECO:0000313" key="3">
    <source>
        <dbReference type="Proteomes" id="UP000683360"/>
    </source>
</evidence>
<feature type="compositionally biased region" description="Basic and acidic residues" evidence="1">
    <location>
        <begin position="1"/>
        <end position="25"/>
    </location>
</feature>
<accession>A0A8S3TBB6</accession>
<evidence type="ECO:0000256" key="1">
    <source>
        <dbReference type="SAM" id="MobiDB-lite"/>
    </source>
</evidence>
<reference evidence="2" key="1">
    <citation type="submission" date="2021-03" db="EMBL/GenBank/DDBJ databases">
        <authorList>
            <person name="Bekaert M."/>
        </authorList>
    </citation>
    <scope>NUCLEOTIDE SEQUENCE</scope>
</reference>
<dbReference type="InterPro" id="IPR011333">
    <property type="entry name" value="SKP1/BTB/POZ_sf"/>
</dbReference>
<protein>
    <submittedName>
        <fullName evidence="2">Uncharacterized protein</fullName>
    </submittedName>
</protein>